<dbReference type="SUPFAM" id="SSF53448">
    <property type="entry name" value="Nucleotide-diphospho-sugar transferases"/>
    <property type="match status" value="1"/>
</dbReference>
<dbReference type="EMBL" id="BMGC01000025">
    <property type="protein sequence ID" value="GGB40391.1"/>
    <property type="molecule type" value="Genomic_DNA"/>
</dbReference>
<evidence type="ECO:0000256" key="2">
    <source>
        <dbReference type="SAM" id="Phobius"/>
    </source>
</evidence>
<dbReference type="Pfam" id="PF00535">
    <property type="entry name" value="Glycos_transf_2"/>
    <property type="match status" value="1"/>
</dbReference>
<accession>A0A916WYH4</accession>
<gene>
    <name evidence="4" type="ORF">GCM10011489_29950</name>
</gene>
<dbReference type="PANTHER" id="PTHR43646">
    <property type="entry name" value="GLYCOSYLTRANSFERASE"/>
    <property type="match status" value="1"/>
</dbReference>
<evidence type="ECO:0000313" key="4">
    <source>
        <dbReference type="EMBL" id="GGB40391.1"/>
    </source>
</evidence>
<evidence type="ECO:0000313" key="5">
    <source>
        <dbReference type="Proteomes" id="UP000621454"/>
    </source>
</evidence>
<keyword evidence="2" id="KW-0812">Transmembrane</keyword>
<dbReference type="InterPro" id="IPR023981">
    <property type="entry name" value="MftF"/>
</dbReference>
<organism evidence="4 5">
    <name type="scientific">Gordonia jinhuaensis</name>
    <dbReference type="NCBI Taxonomy" id="1517702"/>
    <lineage>
        <taxon>Bacteria</taxon>
        <taxon>Bacillati</taxon>
        <taxon>Actinomycetota</taxon>
        <taxon>Actinomycetes</taxon>
        <taxon>Mycobacteriales</taxon>
        <taxon>Gordoniaceae</taxon>
        <taxon>Gordonia</taxon>
    </lineage>
</organism>
<feature type="region of interest" description="Disordered" evidence="1">
    <location>
        <begin position="1"/>
        <end position="49"/>
    </location>
</feature>
<dbReference type="GO" id="GO:0016740">
    <property type="term" value="F:transferase activity"/>
    <property type="evidence" value="ECO:0007669"/>
    <property type="project" value="UniProtKB-KW"/>
</dbReference>
<evidence type="ECO:0000256" key="1">
    <source>
        <dbReference type="SAM" id="MobiDB-lite"/>
    </source>
</evidence>
<name>A0A916WYH4_9ACTN</name>
<sequence>MSDPVSAAGRARTAEGDHGDLTPGSPDEEVDPDSGSTGAGGGRPHWHDLPQGFQVQLDLSSVIGRDRRHLLGGSPMSMLTLSERAVSMFDDDGRLVVCDEASATIARRLLTTQLGRPRPMFGPDADSVSVVVPVRDNQQGIDRLLASLRGVARVIVVDDGSAEPVRVPPPAVSAQCPPVEVIRFQTSRGPAAARNAGAAATTSEFVAFLDSDVVPEHDWLAKMLAHFSDERVALVAPRIRPMSVDGGPTLRYEALKSSLDMGRVEAAVVPGTPVAYVPSAAMIVRHSVFDELGGFDEDMYVAEDVDLCWRLHGVGAVMRYEPVATVTHDHRGRLVSAFGRRRFYGTGAALLAGRHDRTGAPLVLNSALAVLLAGLFSGTRAGLAAAVFAAVFILRQLRTRMTDLPHSARIAAALTARSVGFGVLQMASALCRSYWPLSLLLALLSKRFRLILAAAALCDGIVEWVRIEILDPDPVPRLGPVLFVAYKRMDDLAYGAGLWQGAIAHRSATALVPVLRTRAEARDTATRRPVGRPRRS</sequence>
<dbReference type="AlphaFoldDB" id="A0A916WYH4"/>
<reference evidence="4" key="1">
    <citation type="journal article" date="2014" name="Int. J. Syst. Evol. Microbiol.">
        <title>Complete genome sequence of Corynebacterium casei LMG S-19264T (=DSM 44701T), isolated from a smear-ripened cheese.</title>
        <authorList>
            <consortium name="US DOE Joint Genome Institute (JGI-PGF)"/>
            <person name="Walter F."/>
            <person name="Albersmeier A."/>
            <person name="Kalinowski J."/>
            <person name="Ruckert C."/>
        </authorList>
    </citation>
    <scope>NUCLEOTIDE SEQUENCE</scope>
    <source>
        <strain evidence="4">CGMCC 1.12827</strain>
    </source>
</reference>
<feature type="transmembrane region" description="Helical" evidence="2">
    <location>
        <begin position="367"/>
        <end position="394"/>
    </location>
</feature>
<dbReference type="Gene3D" id="3.90.550.10">
    <property type="entry name" value="Spore Coat Polysaccharide Biosynthesis Protein SpsA, Chain A"/>
    <property type="match status" value="1"/>
</dbReference>
<dbReference type="RefSeq" id="WP_188587388.1">
    <property type="nucleotide sequence ID" value="NZ_BMGC01000025.1"/>
</dbReference>
<feature type="domain" description="Glycosyltransferase 2-like" evidence="3">
    <location>
        <begin position="129"/>
        <end position="292"/>
    </location>
</feature>
<keyword evidence="2" id="KW-0472">Membrane</keyword>
<proteinExistence type="predicted"/>
<comment type="caution">
    <text evidence="4">The sequence shown here is derived from an EMBL/GenBank/DDBJ whole genome shotgun (WGS) entry which is preliminary data.</text>
</comment>
<dbReference type="NCBIfam" id="TIGR03965">
    <property type="entry name" value="mycofact_glyco"/>
    <property type="match status" value="1"/>
</dbReference>
<dbReference type="Proteomes" id="UP000621454">
    <property type="component" value="Unassembled WGS sequence"/>
</dbReference>
<dbReference type="InterPro" id="IPR001173">
    <property type="entry name" value="Glyco_trans_2-like"/>
</dbReference>
<dbReference type="PANTHER" id="PTHR43646:SF6">
    <property type="entry name" value="PRE-MYCOFACTOCIN GLYCOSYLTRANSFERASE"/>
    <property type="match status" value="1"/>
</dbReference>
<dbReference type="InterPro" id="IPR029044">
    <property type="entry name" value="Nucleotide-diphossugar_trans"/>
</dbReference>
<reference evidence="4" key="2">
    <citation type="submission" date="2020-09" db="EMBL/GenBank/DDBJ databases">
        <authorList>
            <person name="Sun Q."/>
            <person name="Zhou Y."/>
        </authorList>
    </citation>
    <scope>NUCLEOTIDE SEQUENCE</scope>
    <source>
        <strain evidence="4">CGMCC 1.12827</strain>
    </source>
</reference>
<evidence type="ECO:0000259" key="3">
    <source>
        <dbReference type="Pfam" id="PF00535"/>
    </source>
</evidence>
<keyword evidence="4" id="KW-0808">Transferase</keyword>
<keyword evidence="2" id="KW-1133">Transmembrane helix</keyword>
<protein>
    <submittedName>
        <fullName evidence="4">Glycosyl transferase family 2</fullName>
    </submittedName>
</protein>
<keyword evidence="5" id="KW-1185">Reference proteome</keyword>